<dbReference type="RefSeq" id="WP_200351476.1">
    <property type="nucleotide sequence ID" value="NZ_BAABHZ010000006.1"/>
</dbReference>
<keyword evidence="2" id="KW-0472">Membrane</keyword>
<proteinExistence type="predicted"/>
<evidence type="ECO:0000256" key="2">
    <source>
        <dbReference type="SAM" id="Phobius"/>
    </source>
</evidence>
<comment type="caution">
    <text evidence="3">The sequence shown here is derived from an EMBL/GenBank/DDBJ whole genome shotgun (WGS) entry which is preliminary data.</text>
</comment>
<keyword evidence="4" id="KW-1185">Reference proteome</keyword>
<keyword evidence="2" id="KW-1133">Transmembrane helix</keyword>
<protein>
    <submittedName>
        <fullName evidence="3">Uncharacterized protein</fullName>
    </submittedName>
</protein>
<gene>
    <name evidence="3" type="ORF">JIN84_13030</name>
</gene>
<sequence>MSRDELHAIAQADTPEGVQVPNTMPGLIAWGFMRFGTNAMIMMICLGVGGYALKGIYADLGRSNMIVLEMVRAQTTSNTRLESTLAELARQVENNTRAITDLQRTTTRNQ</sequence>
<evidence type="ECO:0000313" key="3">
    <source>
        <dbReference type="EMBL" id="MBK1816543.1"/>
    </source>
</evidence>
<dbReference type="AlphaFoldDB" id="A0A934R1A6"/>
<name>A0A934R1A6_9BACT</name>
<evidence type="ECO:0000313" key="4">
    <source>
        <dbReference type="Proteomes" id="UP000600139"/>
    </source>
</evidence>
<feature type="coiled-coil region" evidence="1">
    <location>
        <begin position="78"/>
        <end position="105"/>
    </location>
</feature>
<dbReference type="EMBL" id="JAENIK010000011">
    <property type="protein sequence ID" value="MBK1816543.1"/>
    <property type="molecule type" value="Genomic_DNA"/>
</dbReference>
<accession>A0A934R1A6</accession>
<feature type="transmembrane region" description="Helical" evidence="2">
    <location>
        <begin position="27"/>
        <end position="53"/>
    </location>
</feature>
<keyword evidence="2" id="KW-0812">Transmembrane</keyword>
<organism evidence="3 4">
    <name type="scientific">Luteolibacter yonseiensis</name>
    <dbReference type="NCBI Taxonomy" id="1144680"/>
    <lineage>
        <taxon>Bacteria</taxon>
        <taxon>Pseudomonadati</taxon>
        <taxon>Verrucomicrobiota</taxon>
        <taxon>Verrucomicrobiia</taxon>
        <taxon>Verrucomicrobiales</taxon>
        <taxon>Verrucomicrobiaceae</taxon>
        <taxon>Luteolibacter</taxon>
    </lineage>
</organism>
<evidence type="ECO:0000256" key="1">
    <source>
        <dbReference type="SAM" id="Coils"/>
    </source>
</evidence>
<keyword evidence="1" id="KW-0175">Coiled coil</keyword>
<reference evidence="3" key="1">
    <citation type="submission" date="2021-01" db="EMBL/GenBank/DDBJ databases">
        <title>Modified the classification status of verrucomicrobia.</title>
        <authorList>
            <person name="Feng X."/>
        </authorList>
    </citation>
    <scope>NUCLEOTIDE SEQUENCE</scope>
    <source>
        <strain evidence="3">JCM 18052</strain>
    </source>
</reference>
<dbReference type="Proteomes" id="UP000600139">
    <property type="component" value="Unassembled WGS sequence"/>
</dbReference>